<comment type="caution">
    <text evidence="4">The sequence shown here is derived from an EMBL/GenBank/DDBJ whole genome shotgun (WGS) entry which is preliminary data.</text>
</comment>
<feature type="non-terminal residue" evidence="4">
    <location>
        <position position="1"/>
    </location>
</feature>
<sequence length="105" mass="12028">NKTEEELRQELHPLATKRVSQSLTLGKIAEEEKFEVSDAEISAEIENMTKSATENKDELNEYLNTPQARGSIEQVLITRKTIQRLVEIAKGSNMNIKKTQKEERK</sequence>
<evidence type="ECO:0000256" key="2">
    <source>
        <dbReference type="ARBA" id="ARBA00023235"/>
    </source>
</evidence>
<dbReference type="SUPFAM" id="SSF109998">
    <property type="entry name" value="Triger factor/SurA peptide-binding domain-like"/>
    <property type="match status" value="1"/>
</dbReference>
<dbReference type="GO" id="GO:0003755">
    <property type="term" value="F:peptidyl-prolyl cis-trans isomerase activity"/>
    <property type="evidence" value="ECO:0007669"/>
    <property type="project" value="UniProtKB-KW"/>
</dbReference>
<dbReference type="InterPro" id="IPR008880">
    <property type="entry name" value="Trigger_fac_C"/>
</dbReference>
<dbReference type="Gene3D" id="1.10.3120.10">
    <property type="entry name" value="Trigger factor, C-terminal domain"/>
    <property type="match status" value="1"/>
</dbReference>
<proteinExistence type="predicted"/>
<dbReference type="AlphaFoldDB" id="X1L725"/>
<gene>
    <name evidence="4" type="ORF">S06H3_09250</name>
</gene>
<keyword evidence="2" id="KW-0413">Isomerase</keyword>
<dbReference type="GO" id="GO:0015031">
    <property type="term" value="P:protein transport"/>
    <property type="evidence" value="ECO:0007669"/>
    <property type="project" value="InterPro"/>
</dbReference>
<evidence type="ECO:0000313" key="4">
    <source>
        <dbReference type="EMBL" id="GAI14808.1"/>
    </source>
</evidence>
<feature type="domain" description="Trigger factor C-terminal" evidence="3">
    <location>
        <begin position="2"/>
        <end position="87"/>
    </location>
</feature>
<dbReference type="Pfam" id="PF05698">
    <property type="entry name" value="Trigger_C"/>
    <property type="match status" value="1"/>
</dbReference>
<reference evidence="4" key="1">
    <citation type="journal article" date="2014" name="Front. Microbiol.">
        <title>High frequency of phylogenetically diverse reductive dehalogenase-homologous genes in deep subseafloor sedimentary metagenomes.</title>
        <authorList>
            <person name="Kawai M."/>
            <person name="Futagami T."/>
            <person name="Toyoda A."/>
            <person name="Takaki Y."/>
            <person name="Nishi S."/>
            <person name="Hori S."/>
            <person name="Arai W."/>
            <person name="Tsubouchi T."/>
            <person name="Morono Y."/>
            <person name="Uchiyama I."/>
            <person name="Ito T."/>
            <person name="Fujiyama A."/>
            <person name="Inagaki F."/>
            <person name="Takami H."/>
        </authorList>
    </citation>
    <scope>NUCLEOTIDE SEQUENCE</scope>
    <source>
        <strain evidence="4">Expedition CK06-06</strain>
    </source>
</reference>
<evidence type="ECO:0000259" key="3">
    <source>
        <dbReference type="Pfam" id="PF05698"/>
    </source>
</evidence>
<dbReference type="GO" id="GO:0006457">
    <property type="term" value="P:protein folding"/>
    <property type="evidence" value="ECO:0007669"/>
    <property type="project" value="InterPro"/>
</dbReference>
<organism evidence="4">
    <name type="scientific">marine sediment metagenome</name>
    <dbReference type="NCBI Taxonomy" id="412755"/>
    <lineage>
        <taxon>unclassified sequences</taxon>
        <taxon>metagenomes</taxon>
        <taxon>ecological metagenomes</taxon>
    </lineage>
</organism>
<name>X1L725_9ZZZZ</name>
<dbReference type="InterPro" id="IPR037041">
    <property type="entry name" value="Trigger_fac_C_sf"/>
</dbReference>
<dbReference type="InterPro" id="IPR027304">
    <property type="entry name" value="Trigger_fact/SurA_dom_sf"/>
</dbReference>
<accession>X1L725</accession>
<keyword evidence="1" id="KW-0697">Rotamase</keyword>
<evidence type="ECO:0000256" key="1">
    <source>
        <dbReference type="ARBA" id="ARBA00023110"/>
    </source>
</evidence>
<dbReference type="EMBL" id="BARV01004041">
    <property type="protein sequence ID" value="GAI14808.1"/>
    <property type="molecule type" value="Genomic_DNA"/>
</dbReference>
<protein>
    <recommendedName>
        <fullName evidence="3">Trigger factor C-terminal domain-containing protein</fullName>
    </recommendedName>
</protein>